<gene>
    <name evidence="3" type="ORF">K437DRAFT_161066</name>
</gene>
<protein>
    <submittedName>
        <fullName evidence="3">Uncharacterized protein</fullName>
    </submittedName>
</protein>
<reference evidence="3 4" key="1">
    <citation type="submission" date="2014-05" db="EMBL/GenBank/DDBJ databases">
        <title>Draft genome sequence of a rare smut relative, Tilletiaria anomala UBC 951.</title>
        <authorList>
            <consortium name="DOE Joint Genome Institute"/>
            <person name="Toome M."/>
            <person name="Kuo A."/>
            <person name="Henrissat B."/>
            <person name="Lipzen A."/>
            <person name="Tritt A."/>
            <person name="Yoshinaga Y."/>
            <person name="Zane M."/>
            <person name="Barry K."/>
            <person name="Grigoriev I.V."/>
            <person name="Spatafora J.W."/>
            <person name="Aimea M.C."/>
        </authorList>
    </citation>
    <scope>NUCLEOTIDE SEQUENCE [LARGE SCALE GENOMIC DNA]</scope>
    <source>
        <strain evidence="3 4">UBC 951</strain>
    </source>
</reference>
<name>A0A066VVE2_TILAU</name>
<dbReference type="HOGENOM" id="CLU_465533_0_0_1"/>
<keyword evidence="2" id="KW-0732">Signal</keyword>
<proteinExistence type="predicted"/>
<feature type="chain" id="PRO_5001628519" evidence="2">
    <location>
        <begin position="20"/>
        <end position="586"/>
    </location>
</feature>
<feature type="region of interest" description="Disordered" evidence="1">
    <location>
        <begin position="200"/>
        <end position="224"/>
    </location>
</feature>
<feature type="signal peptide" evidence="2">
    <location>
        <begin position="1"/>
        <end position="19"/>
    </location>
</feature>
<dbReference type="Proteomes" id="UP000027361">
    <property type="component" value="Unassembled WGS sequence"/>
</dbReference>
<sequence length="586" mass="65526">MNPRKTHVLLLDHLGLIQAVSIAECSLDFRTLFNQRWHTLGPGGIALSPPWETLSRENETSYTIWPEVSLQTILAAMQQAPVWEAMTAATAVHQPGGRMAKQDGPSSAVNGGVGSKSNEPKRRRSSATSGVSASDVYAQARLEWHVDSCKQAQRLLSNPAAAHLIEIEYCEKSQFAFFQGSIINTYLQDAVAGYQQQTIAEREMRDTPAENPVPRSGKRPTLSANSAGQLLARAETRHRLALLLSLLVACAQYIGPLELQVDSVCTSLSTWEFAFTAMKLAWRLLQPRSPDGIYRVEEVSLEVLVALTHLVDAIRTHPQHTDMSHVVKRLIAHPATYDKIMSDTEGHPQRRETWKRLLGFHLREVVAYRLWQRRQLGLRFGPMLRPLGNLVTLPGELVDENLGGGLFRQRARYEIAAIELDLLNEELLDSSLLEPLPGPEHVEARRRLAMRREHDGQMFYERLLLLQQQTLCVDADIPPMPPGGYSTAYLDPLFYQRHCSEKALSAFALTLDLIVAALKEIDAEGLSQTLEDHLCGMPPSIDLKISRTGEWLMTSATHVETNRYGANRRQNRRKAPSPAAMAMVTH</sequence>
<evidence type="ECO:0000256" key="2">
    <source>
        <dbReference type="SAM" id="SignalP"/>
    </source>
</evidence>
<evidence type="ECO:0000313" key="4">
    <source>
        <dbReference type="Proteomes" id="UP000027361"/>
    </source>
</evidence>
<organism evidence="3 4">
    <name type="scientific">Tilletiaria anomala (strain ATCC 24038 / CBS 436.72 / UBC 951)</name>
    <dbReference type="NCBI Taxonomy" id="1037660"/>
    <lineage>
        <taxon>Eukaryota</taxon>
        <taxon>Fungi</taxon>
        <taxon>Dikarya</taxon>
        <taxon>Basidiomycota</taxon>
        <taxon>Ustilaginomycotina</taxon>
        <taxon>Exobasidiomycetes</taxon>
        <taxon>Georgefischeriales</taxon>
        <taxon>Tilletiariaceae</taxon>
        <taxon>Tilletiaria</taxon>
    </lineage>
</organism>
<dbReference type="GeneID" id="25261737"/>
<comment type="caution">
    <text evidence="3">The sequence shown here is derived from an EMBL/GenBank/DDBJ whole genome shotgun (WGS) entry which is preliminary data.</text>
</comment>
<dbReference type="InParanoid" id="A0A066VVE2"/>
<keyword evidence="4" id="KW-1185">Reference proteome</keyword>
<dbReference type="EMBL" id="JMSN01000069">
    <property type="protein sequence ID" value="KDN42525.1"/>
    <property type="molecule type" value="Genomic_DNA"/>
</dbReference>
<evidence type="ECO:0000313" key="3">
    <source>
        <dbReference type="EMBL" id="KDN42525.1"/>
    </source>
</evidence>
<accession>A0A066VVE2</accession>
<feature type="region of interest" description="Disordered" evidence="1">
    <location>
        <begin position="95"/>
        <end position="130"/>
    </location>
</feature>
<dbReference type="AlphaFoldDB" id="A0A066VVE2"/>
<evidence type="ECO:0000256" key="1">
    <source>
        <dbReference type="SAM" id="MobiDB-lite"/>
    </source>
</evidence>
<feature type="region of interest" description="Disordered" evidence="1">
    <location>
        <begin position="566"/>
        <end position="586"/>
    </location>
</feature>
<dbReference type="RefSeq" id="XP_013242094.1">
    <property type="nucleotide sequence ID" value="XM_013386640.1"/>
</dbReference>